<evidence type="ECO:0000256" key="1">
    <source>
        <dbReference type="SAM" id="MobiDB-lite"/>
    </source>
</evidence>
<feature type="region of interest" description="Disordered" evidence="1">
    <location>
        <begin position="1"/>
        <end position="83"/>
    </location>
</feature>
<dbReference type="Proteomes" id="UP000320481">
    <property type="component" value="Unassembled WGS sequence"/>
</dbReference>
<accession>A0A5C6JEX6</accession>
<proteinExistence type="predicted"/>
<dbReference type="AlphaFoldDB" id="A0A5C6JEX6"/>
<sequence>MGAEAEESRSAETRSKGVGAAPAPGSPGREHGEGSGQDAEGGHVEVPVRQGADADDASEGSGIPRQQSAEKAADSDAGEGVRK</sequence>
<feature type="compositionally biased region" description="Basic and acidic residues" evidence="1">
    <location>
        <begin position="71"/>
        <end position="83"/>
    </location>
</feature>
<protein>
    <submittedName>
        <fullName evidence="2">Uncharacterized protein</fullName>
    </submittedName>
</protein>
<name>A0A5C6JEX6_9ACTN</name>
<evidence type="ECO:0000313" key="2">
    <source>
        <dbReference type="EMBL" id="TWV40022.1"/>
    </source>
</evidence>
<organism evidence="2 3">
    <name type="scientific">Streptomyces misionensis</name>
    <dbReference type="NCBI Taxonomy" id="67331"/>
    <lineage>
        <taxon>Bacteria</taxon>
        <taxon>Bacillati</taxon>
        <taxon>Actinomycetota</taxon>
        <taxon>Actinomycetes</taxon>
        <taxon>Kitasatosporales</taxon>
        <taxon>Streptomycetaceae</taxon>
        <taxon>Streptomyces</taxon>
    </lineage>
</organism>
<reference evidence="2" key="1">
    <citation type="journal article" date="2019" name="Microbiol. Resour. Announc.">
        <title>Draft Genomic Sequences of Streptomyces misionensis and Streptomyces albidoflavus, bacteria applied for phytopathogen biocontrol.</title>
        <authorList>
            <person name="Pylro V."/>
            <person name="Dias A."/>
            <person name="Andreote F."/>
            <person name="Varani A."/>
            <person name="Andreote C."/>
            <person name="Bernardo E."/>
            <person name="Martins T."/>
        </authorList>
    </citation>
    <scope>NUCLEOTIDE SEQUENCE [LARGE SCALE GENOMIC DNA]</scope>
    <source>
        <strain evidence="2">66</strain>
    </source>
</reference>
<feature type="compositionally biased region" description="Basic and acidic residues" evidence="1">
    <location>
        <begin position="1"/>
        <end position="15"/>
    </location>
</feature>
<comment type="caution">
    <text evidence="2">The sequence shown here is derived from an EMBL/GenBank/DDBJ whole genome shotgun (WGS) entry which is preliminary data.</text>
</comment>
<keyword evidence="3" id="KW-1185">Reference proteome</keyword>
<dbReference type="EMBL" id="VOGW01000131">
    <property type="protein sequence ID" value="TWV40022.1"/>
    <property type="molecule type" value="Genomic_DNA"/>
</dbReference>
<evidence type="ECO:0000313" key="3">
    <source>
        <dbReference type="Proteomes" id="UP000320481"/>
    </source>
</evidence>
<gene>
    <name evidence="2" type="ORF">FRZ03_23200</name>
</gene>